<accession>A0AA40HYL8</accession>
<dbReference type="GO" id="GO:0006508">
    <property type="term" value="P:proteolysis"/>
    <property type="evidence" value="ECO:0007669"/>
    <property type="project" value="InterPro"/>
</dbReference>
<dbReference type="Pfam" id="PF00077">
    <property type="entry name" value="RVP"/>
    <property type="match status" value="1"/>
</dbReference>
<dbReference type="Gene3D" id="2.40.70.10">
    <property type="entry name" value="Acid Proteases"/>
    <property type="match status" value="1"/>
</dbReference>
<dbReference type="EMBL" id="JAULJE010000008">
    <property type="protein sequence ID" value="KAK1339757.1"/>
    <property type="molecule type" value="Genomic_DNA"/>
</dbReference>
<dbReference type="InterPro" id="IPR021109">
    <property type="entry name" value="Peptidase_aspartic_dom_sf"/>
</dbReference>
<dbReference type="SUPFAM" id="SSF50630">
    <property type="entry name" value="Acid proteases"/>
    <property type="match status" value="1"/>
</dbReference>
<evidence type="ECO:0000313" key="5">
    <source>
        <dbReference type="Proteomes" id="UP001177744"/>
    </source>
</evidence>
<evidence type="ECO:0000259" key="3">
    <source>
        <dbReference type="PROSITE" id="PS50175"/>
    </source>
</evidence>
<gene>
    <name evidence="4" type="ORF">QTO34_018313</name>
</gene>
<dbReference type="InterPro" id="IPR018061">
    <property type="entry name" value="Retropepsins"/>
</dbReference>
<feature type="domain" description="Peptidase A2" evidence="3">
    <location>
        <begin position="138"/>
        <end position="170"/>
    </location>
</feature>
<feature type="region of interest" description="Disordered" evidence="2">
    <location>
        <begin position="103"/>
        <end position="128"/>
    </location>
</feature>
<organism evidence="4 5">
    <name type="scientific">Cnephaeus nilssonii</name>
    <name type="common">Northern bat</name>
    <name type="synonym">Eptesicus nilssonii</name>
    <dbReference type="NCBI Taxonomy" id="3371016"/>
    <lineage>
        <taxon>Eukaryota</taxon>
        <taxon>Metazoa</taxon>
        <taxon>Chordata</taxon>
        <taxon>Craniata</taxon>
        <taxon>Vertebrata</taxon>
        <taxon>Euteleostomi</taxon>
        <taxon>Mammalia</taxon>
        <taxon>Eutheria</taxon>
        <taxon>Laurasiatheria</taxon>
        <taxon>Chiroptera</taxon>
        <taxon>Yangochiroptera</taxon>
        <taxon>Vespertilionidae</taxon>
        <taxon>Cnephaeus</taxon>
    </lineage>
</organism>
<protein>
    <recommendedName>
        <fullName evidence="3">Peptidase A2 domain-containing protein</fullName>
    </recommendedName>
</protein>
<proteinExistence type="predicted"/>
<dbReference type="AlphaFoldDB" id="A0AA40HYL8"/>
<sequence length="189" mass="19941">MCPWIRVRLSPGSGGSRTHLGPGLVPPNCPPLLAILRGPMQNKVVIGSRQQRQNMLGVSSRQQSTVHGGVGRGGMVEQVSGGARPRQDAVAVIEEAIQAFSSQEISSCERREGPPEGAGGSPSQQEPRVTLQVGGKPVSFLVDTGAAYSVLTEPMGPVTSKKTSVQGATGQISCFPWTSKRTVDLERTR</sequence>
<keyword evidence="5" id="KW-1185">Reference proteome</keyword>
<keyword evidence="1" id="KW-0378">Hydrolase</keyword>
<evidence type="ECO:0000313" key="4">
    <source>
        <dbReference type="EMBL" id="KAK1339757.1"/>
    </source>
</evidence>
<comment type="caution">
    <text evidence="4">The sequence shown here is derived from an EMBL/GenBank/DDBJ whole genome shotgun (WGS) entry which is preliminary data.</text>
</comment>
<evidence type="ECO:0000256" key="2">
    <source>
        <dbReference type="SAM" id="MobiDB-lite"/>
    </source>
</evidence>
<dbReference type="GO" id="GO:0004190">
    <property type="term" value="F:aspartic-type endopeptidase activity"/>
    <property type="evidence" value="ECO:0007669"/>
    <property type="project" value="InterPro"/>
</dbReference>
<reference evidence="4" key="1">
    <citation type="submission" date="2023-06" db="EMBL/GenBank/DDBJ databases">
        <title>Reference genome for the Northern bat (Eptesicus nilssonii), a most northern bat species.</title>
        <authorList>
            <person name="Laine V.N."/>
            <person name="Pulliainen A.T."/>
            <person name="Lilley T.M."/>
        </authorList>
    </citation>
    <scope>NUCLEOTIDE SEQUENCE</scope>
    <source>
        <strain evidence="4">BLF_Eptnil</strain>
        <tissue evidence="4">Kidney</tissue>
    </source>
</reference>
<dbReference type="Proteomes" id="UP001177744">
    <property type="component" value="Unassembled WGS sequence"/>
</dbReference>
<dbReference type="InterPro" id="IPR001995">
    <property type="entry name" value="Peptidase_A2_cat"/>
</dbReference>
<dbReference type="InterPro" id="IPR001969">
    <property type="entry name" value="Aspartic_peptidase_AS"/>
</dbReference>
<name>A0AA40HYL8_CNENI</name>
<dbReference type="PROSITE" id="PS00141">
    <property type="entry name" value="ASP_PROTEASE"/>
    <property type="match status" value="1"/>
</dbReference>
<dbReference type="PROSITE" id="PS50175">
    <property type="entry name" value="ASP_PROT_RETROV"/>
    <property type="match status" value="1"/>
</dbReference>
<evidence type="ECO:0000256" key="1">
    <source>
        <dbReference type="ARBA" id="ARBA00022801"/>
    </source>
</evidence>